<organism evidence="1 2">
    <name type="scientific">Desertifilum tharense IPPAS B-1220</name>
    <dbReference type="NCBI Taxonomy" id="1781255"/>
    <lineage>
        <taxon>Bacteria</taxon>
        <taxon>Bacillati</taxon>
        <taxon>Cyanobacteriota</taxon>
        <taxon>Cyanophyceae</taxon>
        <taxon>Desertifilales</taxon>
        <taxon>Desertifilaceae</taxon>
        <taxon>Desertifilum</taxon>
    </lineage>
</organism>
<evidence type="ECO:0000313" key="2">
    <source>
        <dbReference type="Proteomes" id="UP000095472"/>
    </source>
</evidence>
<sequence>MQKESLAELGVEAGTAIIDESLTIADFADTAKRIASVDLIISIDTSVAHLAGAMAKPTWVLLPYAPDWRWMREGNTSPWYPTMRLFRQTQPGDWHSVFTQVSAFLSAECKVLSASLSAECKVLSAEWEESAESQQGVESEVSPIPPSPHPPILFSPTPNSQLPIPFFPNPQLPTPNSLLPPTSS</sequence>
<dbReference type="Proteomes" id="UP000095472">
    <property type="component" value="Chromosome"/>
</dbReference>
<protein>
    <submittedName>
        <fullName evidence="1">Uncharacterized protein</fullName>
    </submittedName>
</protein>
<keyword evidence="2" id="KW-1185">Reference proteome</keyword>
<dbReference type="EMBL" id="CP182909">
    <property type="protein sequence ID" value="XPM63985.1"/>
    <property type="molecule type" value="Genomic_DNA"/>
</dbReference>
<evidence type="ECO:0000313" key="1">
    <source>
        <dbReference type="EMBL" id="XPM63985.1"/>
    </source>
</evidence>
<reference evidence="1 2" key="1">
    <citation type="journal article" date="2016" name="Genome Announc.">
        <title>Draft Genome Sequence of the Thermotolerant Cyanobacterium Desertifilum sp. IPPAS B-1220.</title>
        <authorList>
            <person name="Mironov K.S."/>
            <person name="Sinetova M.A."/>
            <person name="Bolatkhan K."/>
            <person name="Zayadan B.K."/>
            <person name="Ustinova V.V."/>
            <person name="Kupriyanova E.V."/>
            <person name="Skrypnik A.N."/>
            <person name="Gogoleva N.E."/>
            <person name="Gogolev Y.V."/>
            <person name="Los D.A."/>
        </authorList>
    </citation>
    <scope>NUCLEOTIDE SEQUENCE [LARGE SCALE GENOMIC DNA]</scope>
    <source>
        <strain evidence="1 2">IPPAS B-1220</strain>
    </source>
</reference>
<gene>
    <name evidence="1" type="ORF">BH720_033640</name>
</gene>
<accession>A0ACD5GT23</accession>
<name>A0ACD5GT23_9CYAN</name>
<proteinExistence type="predicted"/>